<dbReference type="InterPro" id="IPR001478">
    <property type="entry name" value="PDZ"/>
</dbReference>
<evidence type="ECO:0000313" key="4">
    <source>
        <dbReference type="Proteomes" id="UP000694403"/>
    </source>
</evidence>
<dbReference type="Pfam" id="PF00595">
    <property type="entry name" value="PDZ"/>
    <property type="match status" value="1"/>
</dbReference>
<dbReference type="PANTHER" id="PTHR14191:SF3">
    <property type="entry name" value="NA(+)_H(+) EXCHANGE REGULATORY COFACTOR-LIKE PROTEIN NRFL-1"/>
    <property type="match status" value="1"/>
</dbReference>
<keyword evidence="1" id="KW-0677">Repeat</keyword>
<reference evidence="3" key="2">
    <citation type="submission" date="2025-09" db="UniProtKB">
        <authorList>
            <consortium name="Ensembl"/>
        </authorList>
    </citation>
    <scope>IDENTIFICATION</scope>
</reference>
<protein>
    <recommendedName>
        <fullName evidence="2">PDZ domain-containing protein</fullName>
    </recommendedName>
</protein>
<sequence>MSGLLEIPSDLRAFSSAGLEDTKELTLKFEFNPKDGIDNPALSLAEDSGKRPPWACCRPRFYLLTKGDGESFGFCLREEVGYKGHIIRQVVCGGMAQRRGLQDGDRILEVNGEYVDNMEHFRVRRGWWAGLSAEVCD</sequence>
<dbReference type="PROSITE" id="PS50106">
    <property type="entry name" value="PDZ"/>
    <property type="match status" value="1"/>
</dbReference>
<accession>A0A8C3TJP2</accession>
<proteinExistence type="predicted"/>
<reference evidence="3" key="1">
    <citation type="submission" date="2025-08" db="UniProtKB">
        <authorList>
            <consortium name="Ensembl"/>
        </authorList>
    </citation>
    <scope>IDENTIFICATION</scope>
</reference>
<dbReference type="Gene3D" id="2.30.42.10">
    <property type="match status" value="1"/>
</dbReference>
<feature type="domain" description="PDZ" evidence="2">
    <location>
        <begin position="61"/>
        <end position="120"/>
    </location>
</feature>
<evidence type="ECO:0000259" key="2">
    <source>
        <dbReference type="PROSITE" id="PS50106"/>
    </source>
</evidence>
<dbReference type="InterPro" id="IPR051067">
    <property type="entry name" value="NHER"/>
</dbReference>
<name>A0A8C3TJP2_CHESE</name>
<dbReference type="SUPFAM" id="SSF50156">
    <property type="entry name" value="PDZ domain-like"/>
    <property type="match status" value="1"/>
</dbReference>
<dbReference type="GO" id="GO:0016324">
    <property type="term" value="C:apical plasma membrane"/>
    <property type="evidence" value="ECO:0007669"/>
    <property type="project" value="TreeGrafter"/>
</dbReference>
<evidence type="ECO:0000256" key="1">
    <source>
        <dbReference type="ARBA" id="ARBA00022737"/>
    </source>
</evidence>
<keyword evidence="4" id="KW-1185">Reference proteome</keyword>
<dbReference type="Ensembl" id="ENSCSRT00000030242.1">
    <property type="protein sequence ID" value="ENSCSRP00000029076.1"/>
    <property type="gene ID" value="ENSCSRG00000021315.1"/>
</dbReference>
<dbReference type="CDD" id="cd06768">
    <property type="entry name" value="PDZ_NHERF-like"/>
    <property type="match status" value="1"/>
</dbReference>
<evidence type="ECO:0000313" key="3">
    <source>
        <dbReference type="Ensembl" id="ENSCSRP00000029076.1"/>
    </source>
</evidence>
<dbReference type="GO" id="GO:0072659">
    <property type="term" value="P:protein localization to plasma membrane"/>
    <property type="evidence" value="ECO:0007669"/>
    <property type="project" value="TreeGrafter"/>
</dbReference>
<dbReference type="GO" id="GO:0043495">
    <property type="term" value="F:protein-membrane adaptor activity"/>
    <property type="evidence" value="ECO:0007669"/>
    <property type="project" value="TreeGrafter"/>
</dbReference>
<dbReference type="PANTHER" id="PTHR14191">
    <property type="entry name" value="PDZ DOMAIN CONTAINING PROTEIN"/>
    <property type="match status" value="1"/>
</dbReference>
<dbReference type="Proteomes" id="UP000694403">
    <property type="component" value="Unplaced"/>
</dbReference>
<dbReference type="GO" id="GO:0005102">
    <property type="term" value="F:signaling receptor binding"/>
    <property type="evidence" value="ECO:0007669"/>
    <property type="project" value="TreeGrafter"/>
</dbReference>
<dbReference type="AlphaFoldDB" id="A0A8C3TJP2"/>
<dbReference type="InterPro" id="IPR036034">
    <property type="entry name" value="PDZ_sf"/>
</dbReference>
<organism evidence="3 4">
    <name type="scientific">Chelydra serpentina</name>
    <name type="common">Snapping turtle</name>
    <name type="synonym">Testudo serpentina</name>
    <dbReference type="NCBI Taxonomy" id="8475"/>
    <lineage>
        <taxon>Eukaryota</taxon>
        <taxon>Metazoa</taxon>
        <taxon>Chordata</taxon>
        <taxon>Craniata</taxon>
        <taxon>Vertebrata</taxon>
        <taxon>Euteleostomi</taxon>
        <taxon>Archelosauria</taxon>
        <taxon>Testudinata</taxon>
        <taxon>Testudines</taxon>
        <taxon>Cryptodira</taxon>
        <taxon>Durocryptodira</taxon>
        <taxon>Americhelydia</taxon>
        <taxon>Chelydroidea</taxon>
        <taxon>Chelydridae</taxon>
        <taxon>Chelydra</taxon>
    </lineage>
</organism>